<protein>
    <submittedName>
        <fullName evidence="1">Uncharacterized protein</fullName>
    </submittedName>
</protein>
<proteinExistence type="predicted"/>
<reference evidence="1 2" key="1">
    <citation type="journal article" date="2014" name="Nat. Commun.">
        <title>Molecular traces of alternative social organization in a termite genome.</title>
        <authorList>
            <person name="Terrapon N."/>
            <person name="Li C."/>
            <person name="Robertson H.M."/>
            <person name="Ji L."/>
            <person name="Meng X."/>
            <person name="Booth W."/>
            <person name="Chen Z."/>
            <person name="Childers C.P."/>
            <person name="Glastad K.M."/>
            <person name="Gokhale K."/>
            <person name="Gowin J."/>
            <person name="Gronenberg W."/>
            <person name="Hermansen R.A."/>
            <person name="Hu H."/>
            <person name="Hunt B.G."/>
            <person name="Huylmans A.K."/>
            <person name="Khalil S.M."/>
            <person name="Mitchell R.D."/>
            <person name="Munoz-Torres M.C."/>
            <person name="Mustard J.A."/>
            <person name="Pan H."/>
            <person name="Reese J.T."/>
            <person name="Scharf M.E."/>
            <person name="Sun F."/>
            <person name="Vogel H."/>
            <person name="Xiao J."/>
            <person name="Yang W."/>
            <person name="Yang Z."/>
            <person name="Yang Z."/>
            <person name="Zhou J."/>
            <person name="Zhu J."/>
            <person name="Brent C.S."/>
            <person name="Elsik C.G."/>
            <person name="Goodisman M.A."/>
            <person name="Liberles D.A."/>
            <person name="Roe R.M."/>
            <person name="Vargo E.L."/>
            <person name="Vilcinskas A."/>
            <person name="Wang J."/>
            <person name="Bornberg-Bauer E."/>
            <person name="Korb J."/>
            <person name="Zhang G."/>
            <person name="Liebig J."/>
        </authorList>
    </citation>
    <scope>NUCLEOTIDE SEQUENCE [LARGE SCALE GENOMIC DNA]</scope>
    <source>
        <tissue evidence="1">Whole organism</tissue>
    </source>
</reference>
<dbReference type="EMBL" id="KK853196">
    <property type="protein sequence ID" value="KDR09971.1"/>
    <property type="molecule type" value="Genomic_DNA"/>
</dbReference>
<dbReference type="AlphaFoldDB" id="A0A067QYF4"/>
<gene>
    <name evidence="1" type="ORF">L798_15772</name>
</gene>
<sequence>MKYTWYFLIRSLQTSRQQTTKYRSIKSGRTDNPIISERTKRMIFRYRRCLELKNALEECEADSVTTSDECRLRGRPSIAYKQASNLFLRNKIRPWASIFRILYLNLISYLQPYTNKSYSN</sequence>
<evidence type="ECO:0000313" key="1">
    <source>
        <dbReference type="EMBL" id="KDR09971.1"/>
    </source>
</evidence>
<accession>A0A067QYF4</accession>
<organism evidence="1 2">
    <name type="scientific">Zootermopsis nevadensis</name>
    <name type="common">Dampwood termite</name>
    <dbReference type="NCBI Taxonomy" id="136037"/>
    <lineage>
        <taxon>Eukaryota</taxon>
        <taxon>Metazoa</taxon>
        <taxon>Ecdysozoa</taxon>
        <taxon>Arthropoda</taxon>
        <taxon>Hexapoda</taxon>
        <taxon>Insecta</taxon>
        <taxon>Pterygota</taxon>
        <taxon>Neoptera</taxon>
        <taxon>Polyneoptera</taxon>
        <taxon>Dictyoptera</taxon>
        <taxon>Blattodea</taxon>
        <taxon>Blattoidea</taxon>
        <taxon>Termitoidae</taxon>
        <taxon>Termopsidae</taxon>
        <taxon>Zootermopsis</taxon>
    </lineage>
</organism>
<evidence type="ECO:0000313" key="2">
    <source>
        <dbReference type="Proteomes" id="UP000027135"/>
    </source>
</evidence>
<dbReference type="InParanoid" id="A0A067QYF4"/>
<dbReference type="Proteomes" id="UP000027135">
    <property type="component" value="Unassembled WGS sequence"/>
</dbReference>
<keyword evidence="2" id="KW-1185">Reference proteome</keyword>
<name>A0A067QYF4_ZOONE</name>